<sequence length="346" mass="34831">MKGNAFSSSGNTEGVFGLAKSTSGTGVKGKASADSGFTKGVQGLAKSPDGRGVQGVAYSTSGENIGVRGETKSSTKNATGVKGHATASSGQTYGVEGETDSGDGAGVAGKLTTDSFSYPDLSENPSGVLGVTDRSTDDSTVFGPTGVLGLATASSGARVGVIGRTTSPGGVGILGVTQDNGGIGVYSAGNSVTGGDHIVNGTVARKSTSIAYASSDQSIPFGVETTVAFDSVDKDDFTTFDTENNEFVVPELGEYRVDFAVKWAEPLESGTEHEVIIRSSVAKDITFTRKTPTNGGSSVVHDTGSTVIPHLTAGDTISIVVRHDASSSVDLAGGRASTHVSFTHLG</sequence>
<evidence type="ECO:0000313" key="2">
    <source>
        <dbReference type="EMBL" id="MFC6953985.1"/>
    </source>
</evidence>
<reference evidence="2 3" key="1">
    <citation type="journal article" date="2019" name="Int. J. Syst. Evol. Microbiol.">
        <title>The Global Catalogue of Microorganisms (GCM) 10K type strain sequencing project: providing services to taxonomists for standard genome sequencing and annotation.</title>
        <authorList>
            <consortium name="The Broad Institute Genomics Platform"/>
            <consortium name="The Broad Institute Genome Sequencing Center for Infectious Disease"/>
            <person name="Wu L."/>
            <person name="Ma J."/>
        </authorList>
    </citation>
    <scope>NUCLEOTIDE SEQUENCE [LARGE SCALE GENOMIC DNA]</scope>
    <source>
        <strain evidence="2 3">GX26</strain>
    </source>
</reference>
<evidence type="ECO:0000256" key="1">
    <source>
        <dbReference type="SAM" id="MobiDB-lite"/>
    </source>
</evidence>
<evidence type="ECO:0000313" key="3">
    <source>
        <dbReference type="Proteomes" id="UP001596395"/>
    </source>
</evidence>
<dbReference type="InterPro" id="IPR008983">
    <property type="entry name" value="Tumour_necrosis_fac-like_dom"/>
</dbReference>
<dbReference type="Proteomes" id="UP001596395">
    <property type="component" value="Unassembled WGS sequence"/>
</dbReference>
<dbReference type="AlphaFoldDB" id="A0ABD5VF59"/>
<organism evidence="2 3">
    <name type="scientific">Halorubellus litoreus</name>
    <dbReference type="NCBI Taxonomy" id="755308"/>
    <lineage>
        <taxon>Archaea</taxon>
        <taxon>Methanobacteriati</taxon>
        <taxon>Methanobacteriota</taxon>
        <taxon>Stenosarchaea group</taxon>
        <taxon>Halobacteria</taxon>
        <taxon>Halobacteriales</taxon>
        <taxon>Halorubellaceae</taxon>
        <taxon>Halorubellus</taxon>
    </lineage>
</organism>
<feature type="region of interest" description="Disordered" evidence="1">
    <location>
        <begin position="18"/>
        <end position="136"/>
    </location>
</feature>
<evidence type="ECO:0008006" key="4">
    <source>
        <dbReference type="Google" id="ProtNLM"/>
    </source>
</evidence>
<protein>
    <recommendedName>
        <fullName evidence="4">C1q domain-containing protein</fullName>
    </recommendedName>
</protein>
<proteinExistence type="predicted"/>
<name>A0ABD5VF59_9EURY</name>
<dbReference type="Gene3D" id="2.60.120.40">
    <property type="match status" value="1"/>
</dbReference>
<accession>A0ABD5VF59</accession>
<keyword evidence="3" id="KW-1185">Reference proteome</keyword>
<gene>
    <name evidence="2" type="ORF">ACFQGB_14025</name>
</gene>
<comment type="caution">
    <text evidence="2">The sequence shown here is derived from an EMBL/GenBank/DDBJ whole genome shotgun (WGS) entry which is preliminary data.</text>
</comment>
<dbReference type="EMBL" id="JBHSXN010000002">
    <property type="protein sequence ID" value="MFC6953985.1"/>
    <property type="molecule type" value="Genomic_DNA"/>
</dbReference>